<protein>
    <submittedName>
        <fullName evidence="1">Uncharacterized protein</fullName>
    </submittedName>
</protein>
<accession>A0A8X6QCM4</accession>
<dbReference type="Proteomes" id="UP000887013">
    <property type="component" value="Unassembled WGS sequence"/>
</dbReference>
<evidence type="ECO:0000313" key="1">
    <source>
        <dbReference type="EMBL" id="GFU07380.1"/>
    </source>
</evidence>
<keyword evidence="2" id="KW-1185">Reference proteome</keyword>
<evidence type="ECO:0000313" key="2">
    <source>
        <dbReference type="Proteomes" id="UP000887013"/>
    </source>
</evidence>
<organism evidence="1 2">
    <name type="scientific">Nephila pilipes</name>
    <name type="common">Giant wood spider</name>
    <name type="synonym">Nephila maculata</name>
    <dbReference type="NCBI Taxonomy" id="299642"/>
    <lineage>
        <taxon>Eukaryota</taxon>
        <taxon>Metazoa</taxon>
        <taxon>Ecdysozoa</taxon>
        <taxon>Arthropoda</taxon>
        <taxon>Chelicerata</taxon>
        <taxon>Arachnida</taxon>
        <taxon>Araneae</taxon>
        <taxon>Araneomorphae</taxon>
        <taxon>Entelegynae</taxon>
        <taxon>Araneoidea</taxon>
        <taxon>Nephilidae</taxon>
        <taxon>Nephila</taxon>
    </lineage>
</organism>
<dbReference type="AlphaFoldDB" id="A0A8X6QCM4"/>
<gene>
    <name evidence="1" type="ORF">NPIL_583491</name>
</gene>
<comment type="caution">
    <text evidence="1">The sequence shown here is derived from an EMBL/GenBank/DDBJ whole genome shotgun (WGS) entry which is preliminary data.</text>
</comment>
<dbReference type="EMBL" id="BMAW01077645">
    <property type="protein sequence ID" value="GFU07380.1"/>
    <property type="molecule type" value="Genomic_DNA"/>
</dbReference>
<reference evidence="1" key="1">
    <citation type="submission" date="2020-08" db="EMBL/GenBank/DDBJ databases">
        <title>Multicomponent nature underlies the extraordinary mechanical properties of spider dragline silk.</title>
        <authorList>
            <person name="Kono N."/>
            <person name="Nakamura H."/>
            <person name="Mori M."/>
            <person name="Yoshida Y."/>
            <person name="Ohtoshi R."/>
            <person name="Malay A.D."/>
            <person name="Moran D.A.P."/>
            <person name="Tomita M."/>
            <person name="Numata K."/>
            <person name="Arakawa K."/>
        </authorList>
    </citation>
    <scope>NUCLEOTIDE SEQUENCE</scope>
</reference>
<proteinExistence type="predicted"/>
<sequence length="77" mass="8609">MMDPSHAKFVSGNRLSAGSLLVKERRCCVKTSPIVAELTTHIQSCFLVACCSFSLHLTGQSVMNKKNSDRYRLRLVH</sequence>
<name>A0A8X6QCM4_NEPPI</name>